<protein>
    <submittedName>
        <fullName evidence="1">Uncharacterized protein</fullName>
    </submittedName>
</protein>
<evidence type="ECO:0000313" key="2">
    <source>
        <dbReference type="Proteomes" id="UP000182915"/>
    </source>
</evidence>
<reference evidence="2" key="1">
    <citation type="submission" date="2016-10" db="EMBL/GenBank/DDBJ databases">
        <authorList>
            <person name="Varghese N."/>
            <person name="Submissions S."/>
        </authorList>
    </citation>
    <scope>NUCLEOTIDE SEQUENCE [LARGE SCALE GENOMIC DNA]</scope>
    <source>
        <strain evidence="2">DSM 45405</strain>
    </source>
</reference>
<sequence>MLEFICPSCGHFSLEEASCQSCSVGDASHDIAMAG</sequence>
<gene>
    <name evidence="1" type="ORF">SAMN04489835_1028</name>
</gene>
<dbReference type="AlphaFoldDB" id="A0A1H6IZ08"/>
<proteinExistence type="predicted"/>
<evidence type="ECO:0000313" key="1">
    <source>
        <dbReference type="EMBL" id="SEH52998.1"/>
    </source>
</evidence>
<dbReference type="STRING" id="370526.SAMN04489835_1028"/>
<name>A0A1H6IZ08_MYCRU</name>
<keyword evidence="2" id="KW-1185">Reference proteome</keyword>
<accession>A0A1H6IZ08</accession>
<dbReference type="Proteomes" id="UP000182915">
    <property type="component" value="Chromosome I"/>
</dbReference>
<organism evidence="1 2">
    <name type="scientific">Mycolicibacterium rutilum</name>
    <name type="common">Mycobacterium rutilum</name>
    <dbReference type="NCBI Taxonomy" id="370526"/>
    <lineage>
        <taxon>Bacteria</taxon>
        <taxon>Bacillati</taxon>
        <taxon>Actinomycetota</taxon>
        <taxon>Actinomycetes</taxon>
        <taxon>Mycobacteriales</taxon>
        <taxon>Mycobacteriaceae</taxon>
        <taxon>Mycolicibacterium</taxon>
    </lineage>
</organism>
<dbReference type="EMBL" id="LT629971">
    <property type="protein sequence ID" value="SEH52998.1"/>
    <property type="molecule type" value="Genomic_DNA"/>
</dbReference>